<name>A0ABR8DV20_9NOSO</name>
<gene>
    <name evidence="1" type="ORF">H6G97_25240</name>
</gene>
<evidence type="ECO:0000313" key="2">
    <source>
        <dbReference type="Proteomes" id="UP000623440"/>
    </source>
</evidence>
<reference evidence="1 2" key="1">
    <citation type="journal article" date="2020" name="ISME J.">
        <title>Comparative genomics reveals insights into cyanobacterial evolution and habitat adaptation.</title>
        <authorList>
            <person name="Chen M.Y."/>
            <person name="Teng W.K."/>
            <person name="Zhao L."/>
            <person name="Hu C.X."/>
            <person name="Zhou Y.K."/>
            <person name="Han B.P."/>
            <person name="Song L.R."/>
            <person name="Shu W.S."/>
        </authorList>
    </citation>
    <scope>NUCLEOTIDE SEQUENCE [LARGE SCALE GENOMIC DNA]</scope>
    <source>
        <strain evidence="1 2">FACHB-838</strain>
    </source>
</reference>
<protein>
    <submittedName>
        <fullName evidence="1">Uncharacterized protein</fullName>
    </submittedName>
</protein>
<dbReference type="EMBL" id="JACJSI010000067">
    <property type="protein sequence ID" value="MBD2532707.1"/>
    <property type="molecule type" value="Genomic_DNA"/>
</dbReference>
<dbReference type="RefSeq" id="WP_190943320.1">
    <property type="nucleotide sequence ID" value="NZ_JACJSI010000067.1"/>
</dbReference>
<sequence>MANIAISDLRPTGANLFQDSESFLNELTEQEIADVLGGGKIAVEILWSGICGEISW</sequence>
<accession>A0ABR8DV20</accession>
<dbReference type="Proteomes" id="UP000623440">
    <property type="component" value="Unassembled WGS sequence"/>
</dbReference>
<proteinExistence type="predicted"/>
<organism evidence="1 2">
    <name type="scientific">Nostoc flagelliforme FACHB-838</name>
    <dbReference type="NCBI Taxonomy" id="2692904"/>
    <lineage>
        <taxon>Bacteria</taxon>
        <taxon>Bacillati</taxon>
        <taxon>Cyanobacteriota</taxon>
        <taxon>Cyanophyceae</taxon>
        <taxon>Nostocales</taxon>
        <taxon>Nostocaceae</taxon>
        <taxon>Nostoc</taxon>
    </lineage>
</organism>
<keyword evidence="2" id="KW-1185">Reference proteome</keyword>
<comment type="caution">
    <text evidence="1">The sequence shown here is derived from an EMBL/GenBank/DDBJ whole genome shotgun (WGS) entry which is preliminary data.</text>
</comment>
<evidence type="ECO:0000313" key="1">
    <source>
        <dbReference type="EMBL" id="MBD2532707.1"/>
    </source>
</evidence>